<dbReference type="Proteomes" id="UP001176961">
    <property type="component" value="Unassembled WGS sequence"/>
</dbReference>
<gene>
    <name evidence="1" type="ORF">CYNAS_LOCUS7075</name>
</gene>
<evidence type="ECO:0000313" key="1">
    <source>
        <dbReference type="EMBL" id="CAJ0595092.1"/>
    </source>
</evidence>
<comment type="caution">
    <text evidence="1">The sequence shown here is derived from an EMBL/GenBank/DDBJ whole genome shotgun (WGS) entry which is preliminary data.</text>
</comment>
<evidence type="ECO:0000313" key="2">
    <source>
        <dbReference type="Proteomes" id="UP001176961"/>
    </source>
</evidence>
<accession>A0AA36GN24</accession>
<reference evidence="1" key="1">
    <citation type="submission" date="2023-07" db="EMBL/GenBank/DDBJ databases">
        <authorList>
            <consortium name="CYATHOMIX"/>
        </authorList>
    </citation>
    <scope>NUCLEOTIDE SEQUENCE</scope>
    <source>
        <strain evidence="1">N/A</strain>
    </source>
</reference>
<keyword evidence="2" id="KW-1185">Reference proteome</keyword>
<name>A0AA36GN24_CYLNA</name>
<organism evidence="1 2">
    <name type="scientific">Cylicocyclus nassatus</name>
    <name type="common">Nematode worm</name>
    <dbReference type="NCBI Taxonomy" id="53992"/>
    <lineage>
        <taxon>Eukaryota</taxon>
        <taxon>Metazoa</taxon>
        <taxon>Ecdysozoa</taxon>
        <taxon>Nematoda</taxon>
        <taxon>Chromadorea</taxon>
        <taxon>Rhabditida</taxon>
        <taxon>Rhabditina</taxon>
        <taxon>Rhabditomorpha</taxon>
        <taxon>Strongyloidea</taxon>
        <taxon>Strongylidae</taxon>
        <taxon>Cylicocyclus</taxon>
    </lineage>
</organism>
<sequence>MWMKEYAKIKVEKDCTRLEALYKVHATLVDGKFALYNEEVRKQLSFLIMQWMARIYRKDLQPDPRRLNLRDAQLQQSLAHYYKVRNSLKILKLPRIQQDTEENPYIRALENYLKLFKNDQTNYFCRLVVPNANGNTIRLKFLKSPVPIIEEMPDLGEIPRDEQNERNRNNQLRRFDPRWMLTATQRRMAELQDISETVWEKAKRSDTMIEQSKAFMLG</sequence>
<dbReference type="AlphaFoldDB" id="A0AA36GN24"/>
<dbReference type="EMBL" id="CATQJL010000112">
    <property type="protein sequence ID" value="CAJ0595092.1"/>
    <property type="molecule type" value="Genomic_DNA"/>
</dbReference>
<protein>
    <submittedName>
        <fullName evidence="1">Uncharacterized protein</fullName>
    </submittedName>
</protein>
<proteinExistence type="predicted"/>